<dbReference type="EC" id="7.1.1.-" evidence="5"/>
<protein>
    <recommendedName>
        <fullName evidence="5">NADH-quinone oxidoreductase subunit N</fullName>
        <ecNumber evidence="5">7.1.1.-</ecNumber>
    </recommendedName>
    <alternativeName>
        <fullName evidence="5">NADH dehydrogenase I subunit N</fullName>
    </alternativeName>
    <alternativeName>
        <fullName evidence="5">NDH-1 subunit N</fullName>
    </alternativeName>
</protein>
<keyword evidence="9" id="KW-1185">Reference proteome</keyword>
<keyword evidence="3 5" id="KW-1133">Transmembrane helix</keyword>
<dbReference type="GO" id="GO:0042773">
    <property type="term" value="P:ATP synthesis coupled electron transport"/>
    <property type="evidence" value="ECO:0007669"/>
    <property type="project" value="InterPro"/>
</dbReference>
<dbReference type="RefSeq" id="WP_149109189.1">
    <property type="nucleotide sequence ID" value="NZ_CP042425.1"/>
</dbReference>
<feature type="transmembrane region" description="Helical" evidence="5">
    <location>
        <begin position="429"/>
        <end position="453"/>
    </location>
</feature>
<comment type="similarity">
    <text evidence="5">Belongs to the complex I subunit 2 family.</text>
</comment>
<comment type="subcellular location">
    <subcellularLocation>
        <location evidence="5">Cell membrane</location>
        <topology evidence="5">Multi-pass membrane protein</topology>
    </subcellularLocation>
    <subcellularLocation>
        <location evidence="1">Endomembrane system</location>
        <topology evidence="1">Multi-pass membrane protein</topology>
    </subcellularLocation>
    <subcellularLocation>
        <location evidence="6">Membrane</location>
        <topology evidence="6">Multi-pass membrane protein</topology>
    </subcellularLocation>
</comment>
<dbReference type="GO" id="GO:0012505">
    <property type="term" value="C:endomembrane system"/>
    <property type="evidence" value="ECO:0007669"/>
    <property type="project" value="UniProtKB-SubCell"/>
</dbReference>
<proteinExistence type="inferred from homology"/>
<evidence type="ECO:0000256" key="5">
    <source>
        <dbReference type="HAMAP-Rule" id="MF_00445"/>
    </source>
</evidence>
<dbReference type="PANTHER" id="PTHR22773">
    <property type="entry name" value="NADH DEHYDROGENASE"/>
    <property type="match status" value="1"/>
</dbReference>
<keyword evidence="5" id="KW-0813">Transport</keyword>
<dbReference type="Pfam" id="PF00361">
    <property type="entry name" value="Proton_antipo_M"/>
    <property type="match status" value="1"/>
</dbReference>
<feature type="transmembrane region" description="Helical" evidence="5">
    <location>
        <begin position="115"/>
        <end position="132"/>
    </location>
</feature>
<evidence type="ECO:0000313" key="8">
    <source>
        <dbReference type="EMBL" id="QEL14285.1"/>
    </source>
</evidence>
<dbReference type="InterPro" id="IPR001750">
    <property type="entry name" value="ND/Mrp_TM"/>
</dbReference>
<dbReference type="InterPro" id="IPR010096">
    <property type="entry name" value="NADH-Q_OxRdtase_suN/2"/>
</dbReference>
<feature type="transmembrane region" description="Helical" evidence="5">
    <location>
        <begin position="252"/>
        <end position="275"/>
    </location>
</feature>
<feature type="transmembrane region" description="Helical" evidence="5">
    <location>
        <begin position="384"/>
        <end position="409"/>
    </location>
</feature>
<keyword evidence="5" id="KW-0830">Ubiquinone</keyword>
<feature type="transmembrane region" description="Helical" evidence="5">
    <location>
        <begin position="138"/>
        <end position="157"/>
    </location>
</feature>
<dbReference type="Proteomes" id="UP000324974">
    <property type="component" value="Chromosome"/>
</dbReference>
<dbReference type="NCBIfam" id="TIGR01770">
    <property type="entry name" value="NDH_I_N"/>
    <property type="match status" value="1"/>
</dbReference>
<keyword evidence="2 5" id="KW-0812">Transmembrane</keyword>
<dbReference type="EMBL" id="CP042425">
    <property type="protein sequence ID" value="QEL14285.1"/>
    <property type="molecule type" value="Genomic_DNA"/>
</dbReference>
<comment type="function">
    <text evidence="5">NDH-1 shuttles electrons from NADH, via FMN and iron-sulfur (Fe-S) centers, to quinones in the respiratory chain. The immediate electron acceptor for the enzyme in this species is believed to be ubiquinone. Couples the redox reaction to proton translocation (for every two electrons transferred, four hydrogen ions are translocated across the cytoplasmic membrane), and thus conserves the redox energy in a proton gradient.</text>
</comment>
<dbReference type="KEGG" id="lrs:PX52LOC_01157"/>
<feature type="transmembrane region" description="Helical" evidence="5">
    <location>
        <begin position="169"/>
        <end position="192"/>
    </location>
</feature>
<evidence type="ECO:0000256" key="4">
    <source>
        <dbReference type="ARBA" id="ARBA00023136"/>
    </source>
</evidence>
<sequence length="509" mass="52912">MPLDAELARLDATLAHDLLRFGPELLLCLGIVGSLFAKLFRAATRVQLVPFALLLTLVALGLVASDAQDSAVFGGLLRLDSFANFFRVFLLLTAALVLALTRLTGLPDATDSADFVTLLLGGTLGMMLMASANHLIMVFLAIEMASLPSYVLAGFLKGKGRSSEAALKYVVYGAAASGVMLYGISLLVGQLGTAYLPSAAESLGAAFRSGGFSLSLTAGLLFLFVGLGFKLAVLPFQFWLPDVFEGAAAEVGAMLAVASKAAAVGLTLRLLFVLFQHVPIPAVTETVSAALAGVAVLTATLGNVAALVQTNLKRLLAYSTIAHAGYMLMAIACIQRPAAAAVLFYLAGYLPMTLGAFAVVAVLRSLTGSEEIDAARGLLKRSPVLGVCTAVFLFSLLGVPPLAGFAGKFQVFTAVYRTGAFHAAGGHPWLGTLFNVVLAAGVVNTVVSAGYYLKVLKAVALDDPTDETPLGEGVAVRLYLLLLTAAVVVVGVWWDPLTDLTWRAAVGLG</sequence>
<gene>
    <name evidence="5" type="primary">nuoN</name>
    <name evidence="8" type="ORF">PX52LOC_01157</name>
</gene>
<accession>A0A5C1A776</accession>
<dbReference type="OrthoDB" id="9807568at2"/>
<name>A0A5C1A776_9BACT</name>
<evidence type="ECO:0000259" key="7">
    <source>
        <dbReference type="Pfam" id="PF00361"/>
    </source>
</evidence>
<feature type="domain" description="NADH:quinone oxidoreductase/Mrp antiporter transmembrane" evidence="7">
    <location>
        <begin position="132"/>
        <end position="420"/>
    </location>
</feature>
<evidence type="ECO:0000256" key="2">
    <source>
        <dbReference type="ARBA" id="ARBA00022692"/>
    </source>
</evidence>
<evidence type="ECO:0000256" key="3">
    <source>
        <dbReference type="ARBA" id="ARBA00022989"/>
    </source>
</evidence>
<dbReference type="GO" id="GO:0050136">
    <property type="term" value="F:NADH dehydrogenase (quinone) (non-electrogenic) activity"/>
    <property type="evidence" value="ECO:0007669"/>
    <property type="project" value="UniProtKB-UniRule"/>
</dbReference>
<dbReference type="GO" id="GO:0005886">
    <property type="term" value="C:plasma membrane"/>
    <property type="evidence" value="ECO:0007669"/>
    <property type="project" value="UniProtKB-SubCell"/>
</dbReference>
<feature type="transmembrane region" description="Helical" evidence="5">
    <location>
        <begin position="287"/>
        <end position="308"/>
    </location>
</feature>
<dbReference type="HAMAP" id="MF_00445">
    <property type="entry name" value="NDH1_NuoN_1"/>
    <property type="match status" value="1"/>
</dbReference>
<feature type="transmembrane region" description="Helical" evidence="5">
    <location>
        <begin position="85"/>
        <end position="103"/>
    </location>
</feature>
<feature type="transmembrane region" description="Helical" evidence="5">
    <location>
        <begin position="338"/>
        <end position="363"/>
    </location>
</feature>
<evidence type="ECO:0000256" key="1">
    <source>
        <dbReference type="ARBA" id="ARBA00004127"/>
    </source>
</evidence>
<keyword evidence="5" id="KW-1278">Translocase</keyword>
<keyword evidence="5" id="KW-1003">Cell membrane</keyword>
<dbReference type="GO" id="GO:0048038">
    <property type="term" value="F:quinone binding"/>
    <property type="evidence" value="ECO:0007669"/>
    <property type="project" value="UniProtKB-KW"/>
</dbReference>
<organism evidence="8 9">
    <name type="scientific">Limnoglobus roseus</name>
    <dbReference type="NCBI Taxonomy" id="2598579"/>
    <lineage>
        <taxon>Bacteria</taxon>
        <taxon>Pseudomonadati</taxon>
        <taxon>Planctomycetota</taxon>
        <taxon>Planctomycetia</taxon>
        <taxon>Gemmatales</taxon>
        <taxon>Gemmataceae</taxon>
        <taxon>Limnoglobus</taxon>
    </lineage>
</organism>
<keyword evidence="5" id="KW-0520">NAD</keyword>
<reference evidence="9" key="1">
    <citation type="submission" date="2019-08" db="EMBL/GenBank/DDBJ databases">
        <title>Limnoglobus roseus gen. nov., sp. nov., a novel freshwater planctomycete with a giant genome from the family Gemmataceae.</title>
        <authorList>
            <person name="Kulichevskaya I.S."/>
            <person name="Naumoff D.G."/>
            <person name="Miroshnikov K."/>
            <person name="Ivanova A."/>
            <person name="Philippov D.A."/>
            <person name="Hakobyan A."/>
            <person name="Rijpstra I.C."/>
            <person name="Sinninghe Damste J.S."/>
            <person name="Liesack W."/>
            <person name="Dedysh S.N."/>
        </authorList>
    </citation>
    <scope>NUCLEOTIDE SEQUENCE [LARGE SCALE GENOMIC DNA]</scope>
    <source>
        <strain evidence="9">PX52</strain>
    </source>
</reference>
<evidence type="ECO:0000313" key="9">
    <source>
        <dbReference type="Proteomes" id="UP000324974"/>
    </source>
</evidence>
<feature type="transmembrane region" description="Helical" evidence="5">
    <location>
        <begin position="315"/>
        <end position="332"/>
    </location>
</feature>
<feature type="transmembrane region" description="Helical" evidence="5">
    <location>
        <begin position="47"/>
        <end position="65"/>
    </location>
</feature>
<evidence type="ECO:0000256" key="6">
    <source>
        <dbReference type="RuleBase" id="RU000320"/>
    </source>
</evidence>
<feature type="transmembrane region" description="Helical" evidence="5">
    <location>
        <begin position="20"/>
        <end position="40"/>
    </location>
</feature>
<keyword evidence="5" id="KW-0874">Quinone</keyword>
<feature type="transmembrane region" description="Helical" evidence="5">
    <location>
        <begin position="212"/>
        <end position="240"/>
    </location>
</feature>
<keyword evidence="4 5" id="KW-0472">Membrane</keyword>
<dbReference type="GO" id="GO:0008137">
    <property type="term" value="F:NADH dehydrogenase (ubiquinone) activity"/>
    <property type="evidence" value="ECO:0007669"/>
    <property type="project" value="InterPro"/>
</dbReference>
<comment type="catalytic activity">
    <reaction evidence="5">
        <text>a quinone + NADH + 5 H(+)(in) = a quinol + NAD(+) + 4 H(+)(out)</text>
        <dbReference type="Rhea" id="RHEA:57888"/>
        <dbReference type="ChEBI" id="CHEBI:15378"/>
        <dbReference type="ChEBI" id="CHEBI:24646"/>
        <dbReference type="ChEBI" id="CHEBI:57540"/>
        <dbReference type="ChEBI" id="CHEBI:57945"/>
        <dbReference type="ChEBI" id="CHEBI:132124"/>
    </reaction>
</comment>
<feature type="transmembrane region" description="Helical" evidence="5">
    <location>
        <begin position="474"/>
        <end position="494"/>
    </location>
</feature>
<dbReference type="AlphaFoldDB" id="A0A5C1A776"/>
<comment type="subunit">
    <text evidence="5">NDH-1 is composed of 14 different subunits. Subunits NuoA, H, J, K, L, M, N constitute the membrane sector of the complex.</text>
</comment>